<dbReference type="AlphaFoldDB" id="A0AAQ2Y175"/>
<sequence>MEIPTRYGRIRVTLHAIERWKQRTGRNEWDLIGAVLKARRPTKNQLRRIMKKEYGWRPKRILVCEHAYFLVKNNHIVTVYEKKIGGEHHA</sequence>
<dbReference type="RefSeq" id="WP_062853654.1">
    <property type="nucleotide sequence ID" value="NZ_CP117989.1"/>
</dbReference>
<name>A0AAQ2Y175_9VIBR</name>
<dbReference type="Proteomes" id="UP001219537">
    <property type="component" value="Chromosome 2"/>
</dbReference>
<evidence type="ECO:0000313" key="2">
    <source>
        <dbReference type="Proteomes" id="UP001219537"/>
    </source>
</evidence>
<organism evidence="1 2">
    <name type="scientific">Vibrio campbellii</name>
    <dbReference type="NCBI Taxonomy" id="680"/>
    <lineage>
        <taxon>Bacteria</taxon>
        <taxon>Pseudomonadati</taxon>
        <taxon>Pseudomonadota</taxon>
        <taxon>Gammaproteobacteria</taxon>
        <taxon>Vibrionales</taxon>
        <taxon>Vibrionaceae</taxon>
        <taxon>Vibrio</taxon>
    </lineage>
</organism>
<protein>
    <recommendedName>
        <fullName evidence="3">DUF4258 domain-containing protein</fullName>
    </recommendedName>
</protein>
<proteinExistence type="predicted"/>
<gene>
    <name evidence="1" type="ORF">PUN50_25260</name>
</gene>
<evidence type="ECO:0000313" key="1">
    <source>
        <dbReference type="EMBL" id="WDG10680.1"/>
    </source>
</evidence>
<reference evidence="1" key="1">
    <citation type="submission" date="2023-02" db="EMBL/GenBank/DDBJ databases">
        <title>Isolation, identification, and genome analysis of Vibrio campbellii in the Penaeus vannamei larvae stage.</title>
        <authorList>
            <person name="Huang T."/>
            <person name="Zhang B."/>
        </authorList>
    </citation>
    <scope>NUCLEOTIDE SEQUENCE</scope>
    <source>
        <strain evidence="1">20220413_1</strain>
    </source>
</reference>
<accession>A0AAQ2Y175</accession>
<dbReference type="EMBL" id="CP117989">
    <property type="protein sequence ID" value="WDG10680.1"/>
    <property type="molecule type" value="Genomic_DNA"/>
</dbReference>
<evidence type="ECO:0008006" key="3">
    <source>
        <dbReference type="Google" id="ProtNLM"/>
    </source>
</evidence>